<comment type="domain">
    <text evidence="11">The C-terminus is required for mitochondrial localization, while the N-terminus is necessary for mitochondrial fission.</text>
</comment>
<evidence type="ECO:0000256" key="2">
    <source>
        <dbReference type="ARBA" id="ARBA00004572"/>
    </source>
</evidence>
<evidence type="ECO:0000256" key="11">
    <source>
        <dbReference type="PIRNR" id="PIRNR008835"/>
    </source>
</evidence>
<dbReference type="PIRSF" id="PIRSF008835">
    <property type="entry name" value="TPR_repeat_11_Fis1"/>
    <property type="match status" value="1"/>
</dbReference>
<keyword evidence="6 11" id="KW-1000">Mitochondrion outer membrane</keyword>
<dbReference type="CDD" id="cd12212">
    <property type="entry name" value="Fis1"/>
    <property type="match status" value="1"/>
</dbReference>
<dbReference type="GO" id="GO:0005778">
    <property type="term" value="C:peroxisomal membrane"/>
    <property type="evidence" value="ECO:0007669"/>
    <property type="project" value="UniProtKB-SubCell"/>
</dbReference>
<dbReference type="AlphaFoldDB" id="A0A481SXQ2"/>
<reference evidence="13" key="1">
    <citation type="journal article" date="2019" name="Sci. Rep.">
        <title>No signal of deleterious mutation accumulation in conserved gene sequences of extant asexual hexapods.</title>
        <authorList>
            <person name="Brandt A."/>
            <person name="Bast J."/>
            <person name="Scheu S."/>
            <person name="Meusemann K."/>
            <person name="Donath A."/>
            <person name="Schuette K."/>
            <person name="Machida R."/>
            <person name="Kraaijeveld K."/>
        </authorList>
    </citation>
    <scope>NUCLEOTIDE SEQUENCE</scope>
    <source>
        <strain evidence="13">OG14989</strain>
    </source>
</reference>
<keyword evidence="5" id="KW-0053">Apoptosis</keyword>
<evidence type="ECO:0000256" key="10">
    <source>
        <dbReference type="ARBA" id="ARBA00023140"/>
    </source>
</evidence>
<dbReference type="EMBL" id="MH799324">
    <property type="protein sequence ID" value="QBH73483.1"/>
    <property type="molecule type" value="mRNA"/>
</dbReference>
<dbReference type="Pfam" id="PF14852">
    <property type="entry name" value="Fis1_TPR_N"/>
    <property type="match status" value="1"/>
</dbReference>
<name>A0A481SXQ2_CARMO</name>
<evidence type="ECO:0000256" key="4">
    <source>
        <dbReference type="ARBA" id="ARBA00022692"/>
    </source>
</evidence>
<dbReference type="InterPro" id="IPR028061">
    <property type="entry name" value="Fis1_TPR_C"/>
</dbReference>
<dbReference type="PANTHER" id="PTHR13247:SF0">
    <property type="entry name" value="MITOCHONDRIAL FISSION 1 PROTEIN"/>
    <property type="match status" value="1"/>
</dbReference>
<accession>A0A481SXQ2</accession>
<dbReference type="InterPro" id="IPR033745">
    <property type="entry name" value="Fis1_cytosol"/>
</dbReference>
<evidence type="ECO:0000256" key="6">
    <source>
        <dbReference type="ARBA" id="ARBA00022787"/>
    </source>
</evidence>
<dbReference type="SUPFAM" id="SSF48452">
    <property type="entry name" value="TPR-like"/>
    <property type="match status" value="1"/>
</dbReference>
<protein>
    <recommendedName>
        <fullName evidence="11">Mitochondrial fission 1 protein</fullName>
    </recommendedName>
</protein>
<dbReference type="InterPro" id="IPR011990">
    <property type="entry name" value="TPR-like_helical_dom_sf"/>
</dbReference>
<keyword evidence="9 11" id="KW-0472">Membrane</keyword>
<dbReference type="FunFam" id="1.25.40.10:FF:000147">
    <property type="entry name" value="Mitochondrial fission 1 protein"/>
    <property type="match status" value="1"/>
</dbReference>
<evidence type="ECO:0000256" key="12">
    <source>
        <dbReference type="SAM" id="Phobius"/>
    </source>
</evidence>
<evidence type="ECO:0000256" key="3">
    <source>
        <dbReference type="ARBA" id="ARBA00008937"/>
    </source>
</evidence>
<evidence type="ECO:0000256" key="5">
    <source>
        <dbReference type="ARBA" id="ARBA00022703"/>
    </source>
</evidence>
<feature type="transmembrane region" description="Helical" evidence="12">
    <location>
        <begin position="122"/>
        <end position="146"/>
    </location>
</feature>
<dbReference type="InterPro" id="IPR028058">
    <property type="entry name" value="Fis1_TPR_N"/>
</dbReference>
<dbReference type="InterPro" id="IPR016543">
    <property type="entry name" value="Fis1"/>
</dbReference>
<evidence type="ECO:0000256" key="9">
    <source>
        <dbReference type="ARBA" id="ARBA00023136"/>
    </source>
</evidence>
<sequence length="150" mass="16950">MEDVLDEIIPTDELRKFERVYHTQLNVGNITNKAQFEYAWCLVRSKFPTDIKKGIILFEDLFQKGSGDSKRDCLYYLAIGCARLKEYSKALQYVRAFLQVEPDNQQVQTLERQIKKRMEKEGLVGMAVAGGIVLALGGLVGLGIAMSKKS</sequence>
<evidence type="ECO:0000256" key="8">
    <source>
        <dbReference type="ARBA" id="ARBA00023128"/>
    </source>
</evidence>
<proteinExistence type="evidence at transcript level"/>
<dbReference type="GO" id="GO:0043653">
    <property type="term" value="P:mitochondrial fragmentation involved in apoptotic process"/>
    <property type="evidence" value="ECO:0007669"/>
    <property type="project" value="TreeGrafter"/>
</dbReference>
<keyword evidence="10" id="KW-0576">Peroxisome</keyword>
<dbReference type="GO" id="GO:0016559">
    <property type="term" value="P:peroxisome fission"/>
    <property type="evidence" value="ECO:0007669"/>
    <property type="project" value="TreeGrafter"/>
</dbReference>
<dbReference type="GO" id="GO:0000266">
    <property type="term" value="P:mitochondrial fission"/>
    <property type="evidence" value="ECO:0007669"/>
    <property type="project" value="UniProtKB-UniRule"/>
</dbReference>
<dbReference type="Pfam" id="PF14853">
    <property type="entry name" value="Fis1_TPR_C"/>
    <property type="match status" value="1"/>
</dbReference>
<organism evidence="13">
    <name type="scientific">Carausius morosus</name>
    <name type="common">Indian stick insect</name>
    <name type="synonym">Dixippus morosus</name>
    <dbReference type="NCBI Taxonomy" id="7022"/>
    <lineage>
        <taxon>Eukaryota</taxon>
        <taxon>Metazoa</taxon>
        <taxon>Ecdysozoa</taxon>
        <taxon>Arthropoda</taxon>
        <taxon>Hexapoda</taxon>
        <taxon>Insecta</taxon>
        <taxon>Pterygota</taxon>
        <taxon>Neoptera</taxon>
        <taxon>Polyneoptera</taxon>
        <taxon>Phasmatodea</taxon>
        <taxon>Verophasmatodea</taxon>
        <taxon>Anareolatae</taxon>
        <taxon>Lonchodidae</taxon>
        <taxon>Lonchodinae</taxon>
        <taxon>Carausius</taxon>
    </lineage>
</organism>
<evidence type="ECO:0000313" key="13">
    <source>
        <dbReference type="EMBL" id="QBH73483.1"/>
    </source>
</evidence>
<evidence type="ECO:0000256" key="1">
    <source>
        <dbReference type="ARBA" id="ARBA00004549"/>
    </source>
</evidence>
<keyword evidence="8 11" id="KW-0496">Mitochondrion</keyword>
<comment type="subcellular location">
    <subcellularLocation>
        <location evidence="2">Mitochondrion outer membrane</location>
        <topology evidence="2">Single-pass membrane protein</topology>
    </subcellularLocation>
    <subcellularLocation>
        <location evidence="1">Peroxisome membrane</location>
        <topology evidence="1">Single-pass membrane protein</topology>
    </subcellularLocation>
</comment>
<dbReference type="GO" id="GO:0000422">
    <property type="term" value="P:autophagy of mitochondrion"/>
    <property type="evidence" value="ECO:0007669"/>
    <property type="project" value="TreeGrafter"/>
</dbReference>
<keyword evidence="4 12" id="KW-0812">Transmembrane</keyword>
<comment type="similarity">
    <text evidence="3 11">Belongs to the FIS1 family.</text>
</comment>
<comment type="function">
    <text evidence="11">Involved in the fragmentation of the mitochondrial network and its perinuclear clustering.</text>
</comment>
<dbReference type="PANTHER" id="PTHR13247">
    <property type="entry name" value="TETRATRICOPEPTIDE REPEAT PROTEIN 11 TPR REPEAT PROTEIN 11"/>
    <property type="match status" value="1"/>
</dbReference>
<dbReference type="Gene3D" id="1.25.40.10">
    <property type="entry name" value="Tetratricopeptide repeat domain"/>
    <property type="match status" value="1"/>
</dbReference>
<keyword evidence="7 12" id="KW-1133">Transmembrane helix</keyword>
<dbReference type="GO" id="GO:0005741">
    <property type="term" value="C:mitochondrial outer membrane"/>
    <property type="evidence" value="ECO:0007669"/>
    <property type="project" value="UniProtKB-SubCell"/>
</dbReference>
<evidence type="ECO:0000256" key="7">
    <source>
        <dbReference type="ARBA" id="ARBA00022989"/>
    </source>
</evidence>